<sequence>MVRKLFLAEFAGRPILPVPLLPKLLPFPSLSLSLLLPLALHESEPPSPCGRPEALQLVPPTSSSNNSLLFTLFDQPSSIPVICSEPIPNFHRAARDAKIEFVRLVVCAGIQRLSINKTRDPREEYVPGPHFLLQESKLQLASDTGRSHLATLLLMLDVLG</sequence>
<gene>
    <name evidence="1" type="ORF">STAS_10579</name>
</gene>
<proteinExistence type="predicted"/>
<evidence type="ECO:0000313" key="1">
    <source>
        <dbReference type="EMBL" id="GER34366.1"/>
    </source>
</evidence>
<evidence type="ECO:0000313" key="2">
    <source>
        <dbReference type="Proteomes" id="UP000325081"/>
    </source>
</evidence>
<organism evidence="1 2">
    <name type="scientific">Striga asiatica</name>
    <name type="common">Asiatic witchweed</name>
    <name type="synonym">Buchnera asiatica</name>
    <dbReference type="NCBI Taxonomy" id="4170"/>
    <lineage>
        <taxon>Eukaryota</taxon>
        <taxon>Viridiplantae</taxon>
        <taxon>Streptophyta</taxon>
        <taxon>Embryophyta</taxon>
        <taxon>Tracheophyta</taxon>
        <taxon>Spermatophyta</taxon>
        <taxon>Magnoliopsida</taxon>
        <taxon>eudicotyledons</taxon>
        <taxon>Gunneridae</taxon>
        <taxon>Pentapetalae</taxon>
        <taxon>asterids</taxon>
        <taxon>lamiids</taxon>
        <taxon>Lamiales</taxon>
        <taxon>Orobanchaceae</taxon>
        <taxon>Buchnereae</taxon>
        <taxon>Striga</taxon>
    </lineage>
</organism>
<keyword evidence="2" id="KW-1185">Reference proteome</keyword>
<dbReference type="Proteomes" id="UP000325081">
    <property type="component" value="Unassembled WGS sequence"/>
</dbReference>
<dbReference type="EMBL" id="BKCP01004872">
    <property type="protein sequence ID" value="GER34366.1"/>
    <property type="molecule type" value="Genomic_DNA"/>
</dbReference>
<accession>A0A5A7PP12</accession>
<dbReference type="AlphaFoldDB" id="A0A5A7PP12"/>
<comment type="caution">
    <text evidence="1">The sequence shown here is derived from an EMBL/GenBank/DDBJ whole genome shotgun (WGS) entry which is preliminary data.</text>
</comment>
<name>A0A5A7PP12_STRAF</name>
<reference evidence="2" key="1">
    <citation type="journal article" date="2019" name="Curr. Biol.">
        <title>Genome Sequence of Striga asiatica Provides Insight into the Evolution of Plant Parasitism.</title>
        <authorList>
            <person name="Yoshida S."/>
            <person name="Kim S."/>
            <person name="Wafula E.K."/>
            <person name="Tanskanen J."/>
            <person name="Kim Y.M."/>
            <person name="Honaas L."/>
            <person name="Yang Z."/>
            <person name="Spallek T."/>
            <person name="Conn C.E."/>
            <person name="Ichihashi Y."/>
            <person name="Cheong K."/>
            <person name="Cui S."/>
            <person name="Der J.P."/>
            <person name="Gundlach H."/>
            <person name="Jiao Y."/>
            <person name="Hori C."/>
            <person name="Ishida J.K."/>
            <person name="Kasahara H."/>
            <person name="Kiba T."/>
            <person name="Kim M.S."/>
            <person name="Koo N."/>
            <person name="Laohavisit A."/>
            <person name="Lee Y.H."/>
            <person name="Lumba S."/>
            <person name="McCourt P."/>
            <person name="Mortimer J.C."/>
            <person name="Mutuku J.M."/>
            <person name="Nomura T."/>
            <person name="Sasaki-Sekimoto Y."/>
            <person name="Seto Y."/>
            <person name="Wang Y."/>
            <person name="Wakatake T."/>
            <person name="Sakakibara H."/>
            <person name="Demura T."/>
            <person name="Yamaguchi S."/>
            <person name="Yoneyama K."/>
            <person name="Manabe R.I."/>
            <person name="Nelson D.C."/>
            <person name="Schulman A.H."/>
            <person name="Timko M.P."/>
            <person name="dePamphilis C.W."/>
            <person name="Choi D."/>
            <person name="Shirasu K."/>
        </authorList>
    </citation>
    <scope>NUCLEOTIDE SEQUENCE [LARGE SCALE GENOMIC DNA]</scope>
    <source>
        <strain evidence="2">cv. UVA1</strain>
    </source>
</reference>
<protein>
    <submittedName>
        <fullName evidence="1">P2X purinoceptor 7</fullName>
    </submittedName>
</protein>